<accession>A0AAV9ZSZ3</accession>
<gene>
    <name evidence="2" type="ORF">R3P38DRAFT_2803595</name>
</gene>
<evidence type="ECO:0000256" key="1">
    <source>
        <dbReference type="SAM" id="MobiDB-lite"/>
    </source>
</evidence>
<proteinExistence type="predicted"/>
<protein>
    <submittedName>
        <fullName evidence="2">Uncharacterized protein</fullName>
    </submittedName>
</protein>
<dbReference type="Proteomes" id="UP001362999">
    <property type="component" value="Unassembled WGS sequence"/>
</dbReference>
<evidence type="ECO:0000313" key="3">
    <source>
        <dbReference type="Proteomes" id="UP001362999"/>
    </source>
</evidence>
<organism evidence="2 3">
    <name type="scientific">Favolaschia claudopus</name>
    <dbReference type="NCBI Taxonomy" id="2862362"/>
    <lineage>
        <taxon>Eukaryota</taxon>
        <taxon>Fungi</taxon>
        <taxon>Dikarya</taxon>
        <taxon>Basidiomycota</taxon>
        <taxon>Agaricomycotina</taxon>
        <taxon>Agaricomycetes</taxon>
        <taxon>Agaricomycetidae</taxon>
        <taxon>Agaricales</taxon>
        <taxon>Marasmiineae</taxon>
        <taxon>Mycenaceae</taxon>
        <taxon>Favolaschia</taxon>
    </lineage>
</organism>
<keyword evidence="3" id="KW-1185">Reference proteome</keyword>
<comment type="caution">
    <text evidence="2">The sequence shown here is derived from an EMBL/GenBank/DDBJ whole genome shotgun (WGS) entry which is preliminary data.</text>
</comment>
<evidence type="ECO:0000313" key="2">
    <source>
        <dbReference type="EMBL" id="KAK6991906.1"/>
    </source>
</evidence>
<feature type="region of interest" description="Disordered" evidence="1">
    <location>
        <begin position="263"/>
        <end position="303"/>
    </location>
</feature>
<reference evidence="2 3" key="1">
    <citation type="journal article" date="2024" name="J Genomics">
        <title>Draft genome sequencing and assembly of Favolaschia claudopus CIRM-BRFM 2984 isolated from oak limbs.</title>
        <authorList>
            <person name="Navarro D."/>
            <person name="Drula E."/>
            <person name="Chaduli D."/>
            <person name="Cazenave R."/>
            <person name="Ahrendt S."/>
            <person name="Wang J."/>
            <person name="Lipzen A."/>
            <person name="Daum C."/>
            <person name="Barry K."/>
            <person name="Grigoriev I.V."/>
            <person name="Favel A."/>
            <person name="Rosso M.N."/>
            <person name="Martin F."/>
        </authorList>
    </citation>
    <scope>NUCLEOTIDE SEQUENCE [LARGE SCALE GENOMIC DNA]</scope>
    <source>
        <strain evidence="2 3">CIRM-BRFM 2984</strain>
    </source>
</reference>
<dbReference type="AlphaFoldDB" id="A0AAV9ZSZ3"/>
<feature type="region of interest" description="Disordered" evidence="1">
    <location>
        <begin position="1"/>
        <end position="36"/>
    </location>
</feature>
<sequence length="623" mass="66787">MNDPGLSLPYAEYSSPPPASSIPPRHNDSAPHQTTPRCAGLHASPDCGICQLRRMINEHESVHGFSTHVLELYLVALLPANRPLRHRAQRVALLFLLHPSACAALRLRLYSLCVVALTGVVPPFPREPRRERLPRTRVGVSATLIGSGSWWGTWRWNRGLICGHHDNSSSPPAYLDGLFETRQLLSARIHFDGGGTLLSELTYRSSSRLSTYSITPRPPPSVYSSPPPLLRSINHIYTSTYCAEAISSPSRRAYEFMLATEKTAKVHSTPSPSRPHPRTSTSTSGVCATSSARRHTPRSACGSVMRRGDAVPSVLASVDVDAASSLSPSSIFISASASVDNPVHLAHTYAQTPRPLPAALRGGARWRIEVAIRGGVACAIAFPSMCRGILVEMRGGGDGAGDGFVGALSNGGAGEGEVNGGAHCKVDGVARRHPAPAQPLSRRLRRRGLAGIIERTRGERAANEGREGGMRVLYGEGYGSRAAASCGAEVARRGWGGEVRMGSAAVRWCGGGGIDGAAAGPRRGAERWGVECSGGYSELEARKGWWKGETTEPVDMEDESVLARGRSSRSPYTYLATWLVERRRGGELQTGSAEEHDPGLTCSWAAKELCEIVVERRFDTTSG</sequence>
<dbReference type="EMBL" id="JAWWNJ010000115">
    <property type="protein sequence ID" value="KAK6991906.1"/>
    <property type="molecule type" value="Genomic_DNA"/>
</dbReference>
<feature type="compositionally biased region" description="Low complexity" evidence="1">
    <location>
        <begin position="1"/>
        <end position="14"/>
    </location>
</feature>
<name>A0AAV9ZSZ3_9AGAR</name>